<gene>
    <name evidence="2" type="ORF">Spb1_15920</name>
</gene>
<dbReference type="AlphaFoldDB" id="A0A518GM60"/>
<dbReference type="EMBL" id="CP036299">
    <property type="protein sequence ID" value="QDV29678.1"/>
    <property type="molecule type" value="Genomic_DNA"/>
</dbReference>
<reference evidence="2 3" key="1">
    <citation type="submission" date="2019-02" db="EMBL/GenBank/DDBJ databases">
        <title>Deep-cultivation of Planctomycetes and their phenomic and genomic characterization uncovers novel biology.</title>
        <authorList>
            <person name="Wiegand S."/>
            <person name="Jogler M."/>
            <person name="Boedeker C."/>
            <person name="Pinto D."/>
            <person name="Vollmers J."/>
            <person name="Rivas-Marin E."/>
            <person name="Kohn T."/>
            <person name="Peeters S.H."/>
            <person name="Heuer A."/>
            <person name="Rast P."/>
            <person name="Oberbeckmann S."/>
            <person name="Bunk B."/>
            <person name="Jeske O."/>
            <person name="Meyerdierks A."/>
            <person name="Storesund J.E."/>
            <person name="Kallscheuer N."/>
            <person name="Luecker S."/>
            <person name="Lage O.M."/>
            <person name="Pohl T."/>
            <person name="Merkel B.J."/>
            <person name="Hornburger P."/>
            <person name="Mueller R.-W."/>
            <person name="Bruemmer F."/>
            <person name="Labrenz M."/>
            <person name="Spormann A.M."/>
            <person name="Op den Camp H."/>
            <person name="Overmann J."/>
            <person name="Amann R."/>
            <person name="Jetten M.S.M."/>
            <person name="Mascher T."/>
            <person name="Medema M.H."/>
            <person name="Devos D.P."/>
            <person name="Kaster A.-K."/>
            <person name="Ovreas L."/>
            <person name="Rohde M."/>
            <person name="Galperin M.Y."/>
            <person name="Jogler C."/>
        </authorList>
    </citation>
    <scope>NUCLEOTIDE SEQUENCE [LARGE SCALE GENOMIC DNA]</scope>
    <source>
        <strain evidence="2 3">Spb1</strain>
    </source>
</reference>
<evidence type="ECO:0000313" key="3">
    <source>
        <dbReference type="Proteomes" id="UP000315349"/>
    </source>
</evidence>
<name>A0A518GM60_9PLAN</name>
<evidence type="ECO:0000259" key="1">
    <source>
        <dbReference type="Pfam" id="PF07791"/>
    </source>
</evidence>
<proteinExistence type="predicted"/>
<dbReference type="Pfam" id="PF07791">
    <property type="entry name" value="Imm11"/>
    <property type="match status" value="1"/>
</dbReference>
<accession>A0A518GM60</accession>
<feature type="domain" description="Immunity MXAN-0049 protein" evidence="1">
    <location>
        <begin position="56"/>
        <end position="179"/>
    </location>
</feature>
<keyword evidence="3" id="KW-1185">Reference proteome</keyword>
<protein>
    <recommendedName>
        <fullName evidence="1">Immunity MXAN-0049 protein domain-containing protein</fullName>
    </recommendedName>
</protein>
<organism evidence="2 3">
    <name type="scientific">Planctopirus ephydatiae</name>
    <dbReference type="NCBI Taxonomy" id="2528019"/>
    <lineage>
        <taxon>Bacteria</taxon>
        <taxon>Pseudomonadati</taxon>
        <taxon>Planctomycetota</taxon>
        <taxon>Planctomycetia</taxon>
        <taxon>Planctomycetales</taxon>
        <taxon>Planctomycetaceae</taxon>
        <taxon>Planctopirus</taxon>
    </lineage>
</organism>
<dbReference type="KEGG" id="peh:Spb1_15920"/>
<dbReference type="InterPro" id="IPR012433">
    <property type="entry name" value="Imm11"/>
</dbReference>
<evidence type="ECO:0000313" key="2">
    <source>
        <dbReference type="EMBL" id="QDV29678.1"/>
    </source>
</evidence>
<dbReference type="Proteomes" id="UP000315349">
    <property type="component" value="Chromosome"/>
</dbReference>
<sequence>MKIYELSPTVTEGSPIIDLMSPLNDNLPSHEFNWQVLDELVPSRMWTTGQVFCDDERIAQCDLIGGSGHVIVSRRMLDWMNELSDNAFIGLPQKVNDLDTYNYICKKQIDALDKERSDIVYFSTGRILNVHKYAFLQHKIPACCVFQLADLRGAVFATEAAREFLLKNGINNAQFDLVADNVIPAEGV</sequence>